<name>A0A3A1YRJ7_9GAMM</name>
<feature type="region of interest" description="Disordered" evidence="1">
    <location>
        <begin position="247"/>
        <end position="267"/>
    </location>
</feature>
<evidence type="ECO:0000313" key="2">
    <source>
        <dbReference type="EMBL" id="RIY38647.1"/>
    </source>
</evidence>
<dbReference type="RefSeq" id="WP_119531104.1">
    <property type="nucleotide sequence ID" value="NZ_JBHSSP010000025.1"/>
</dbReference>
<dbReference type="Proteomes" id="UP000265916">
    <property type="component" value="Unassembled WGS sequence"/>
</dbReference>
<dbReference type="AlphaFoldDB" id="A0A3A1YRJ7"/>
<dbReference type="EMBL" id="NRJG01000059">
    <property type="protein sequence ID" value="RIY38647.1"/>
    <property type="molecule type" value="Genomic_DNA"/>
</dbReference>
<accession>A0A3A1YRJ7</accession>
<gene>
    <name evidence="2" type="ORF">CKF58_03715</name>
</gene>
<keyword evidence="3" id="KW-1185">Reference proteome</keyword>
<reference evidence="2 3" key="1">
    <citation type="submission" date="2017-08" db="EMBL/GenBank/DDBJ databases">
        <title>Reclassification of Bisgaard taxon 37 and 44.</title>
        <authorList>
            <person name="Christensen H."/>
        </authorList>
    </citation>
    <scope>NUCLEOTIDE SEQUENCE [LARGE SCALE GENOMIC DNA]</scope>
    <source>
        <strain evidence="2 3">111</strain>
    </source>
</reference>
<sequence>MRKSNTPQNSLSKNNNLSQKFTLETAERTSSQIKQKLQSIYQQKQIEMAIDTLALQVQTLTKDWHQVDFYLPRSREYLLAMLEQRLSLIEQELIALKQANLDKHLDLAYYQRFYRLKCLQKLLTFKGRFYNNLVCNKDQGSKANCVKHLSCSESQVWEFVGEFFDRFVRKDRNILNLVRRFERKYINVEYKGKTDKQNSSNLTTDLTVDPNATSIADPNADFITDSNITSTANAKVNNKTTVVNKPTVTSKPTATDKSAVTNKSTAPNKACRVGTTASSVEISKRTQAIQERKRVRFLKRAWDKTLQKNSAELQEDVFSLPVVYGKQLSVVVSFLEDLFALAQDKYSYKSMGEGAKYLSRALWLIYKKLVTILLSESLQVYIPQHSMLSKYKLVEMSMQDYSEQELKDLNRGVKNAQIVKLLINDINQDHFKGRGFEILNSIKVAYEQAVTTEVENNYWESKFLQPQEEAAFQDSLSNLKQVINKYISILETNRCTK</sequence>
<proteinExistence type="predicted"/>
<evidence type="ECO:0000313" key="3">
    <source>
        <dbReference type="Proteomes" id="UP000265916"/>
    </source>
</evidence>
<feature type="compositionally biased region" description="Polar residues" evidence="1">
    <location>
        <begin position="255"/>
        <end position="267"/>
    </location>
</feature>
<protein>
    <submittedName>
        <fullName evidence="2">Uncharacterized protein</fullName>
    </submittedName>
</protein>
<evidence type="ECO:0000256" key="1">
    <source>
        <dbReference type="SAM" id="MobiDB-lite"/>
    </source>
</evidence>
<comment type="caution">
    <text evidence="2">The sequence shown here is derived from an EMBL/GenBank/DDBJ whole genome shotgun (WGS) entry which is preliminary data.</text>
</comment>
<organism evidence="2 3">
    <name type="scientific">Psittacicella hinzii</name>
    <dbReference type="NCBI Taxonomy" id="2028575"/>
    <lineage>
        <taxon>Bacteria</taxon>
        <taxon>Pseudomonadati</taxon>
        <taxon>Pseudomonadota</taxon>
        <taxon>Gammaproteobacteria</taxon>
        <taxon>Pasteurellales</taxon>
        <taxon>Psittacicellaceae</taxon>
        <taxon>Psittacicella</taxon>
    </lineage>
</organism>